<dbReference type="SUPFAM" id="SSF52540">
    <property type="entry name" value="P-loop containing nucleoside triphosphate hydrolases"/>
    <property type="match status" value="1"/>
</dbReference>
<keyword evidence="3" id="KW-1185">Reference proteome</keyword>
<dbReference type="InterPro" id="IPR036465">
    <property type="entry name" value="vWFA_dom_sf"/>
</dbReference>
<dbReference type="Gene3D" id="3.40.50.410">
    <property type="entry name" value="von Willebrand factor, type A domain"/>
    <property type="match status" value="1"/>
</dbReference>
<dbReference type="PROSITE" id="PS50234">
    <property type="entry name" value="VWFA"/>
    <property type="match status" value="1"/>
</dbReference>
<dbReference type="Pfam" id="PF13519">
    <property type="entry name" value="VWA_2"/>
    <property type="match status" value="1"/>
</dbReference>
<feature type="non-terminal residue" evidence="2">
    <location>
        <position position="2155"/>
    </location>
</feature>
<feature type="domain" description="VWFA" evidence="1">
    <location>
        <begin position="1921"/>
        <end position="2146"/>
    </location>
</feature>
<comment type="caution">
    <text evidence="2">The sequence shown here is derived from an EMBL/GenBank/DDBJ whole genome shotgun (WGS) entry which is preliminary data.</text>
</comment>
<evidence type="ECO:0000313" key="2">
    <source>
        <dbReference type="EMBL" id="KAH8985299.1"/>
    </source>
</evidence>
<dbReference type="CDD" id="cd00198">
    <property type="entry name" value="vWFA"/>
    <property type="match status" value="1"/>
</dbReference>
<dbReference type="SMART" id="SM00327">
    <property type="entry name" value="VWA"/>
    <property type="match status" value="1"/>
</dbReference>
<proteinExistence type="predicted"/>
<dbReference type="InterPro" id="IPR002035">
    <property type="entry name" value="VWF_A"/>
</dbReference>
<dbReference type="InterPro" id="IPR027417">
    <property type="entry name" value="P-loop_NTPase"/>
</dbReference>
<dbReference type="PANTHER" id="PTHR22796">
    <property type="entry name" value="URG4-RELATED"/>
    <property type="match status" value="1"/>
</dbReference>
<accession>A0AAD4LDD5</accession>
<name>A0AAD4LDD5_9AGAM</name>
<organism evidence="2 3">
    <name type="scientific">Lactarius akahatsu</name>
    <dbReference type="NCBI Taxonomy" id="416441"/>
    <lineage>
        <taxon>Eukaryota</taxon>
        <taxon>Fungi</taxon>
        <taxon>Dikarya</taxon>
        <taxon>Basidiomycota</taxon>
        <taxon>Agaricomycotina</taxon>
        <taxon>Agaricomycetes</taxon>
        <taxon>Russulales</taxon>
        <taxon>Russulaceae</taxon>
        <taxon>Lactarius</taxon>
    </lineage>
</organism>
<evidence type="ECO:0000313" key="3">
    <source>
        <dbReference type="Proteomes" id="UP001201163"/>
    </source>
</evidence>
<dbReference type="Proteomes" id="UP001201163">
    <property type="component" value="Unassembled WGS sequence"/>
</dbReference>
<dbReference type="Gene3D" id="3.40.50.300">
    <property type="entry name" value="P-loop containing nucleotide triphosphate hydrolases"/>
    <property type="match status" value="1"/>
</dbReference>
<sequence length="2155" mass="241593">VDLADEVEGMYRLMDLISESGSNGYVDKVIIAQDSLRRFINAISPGAYATITKVDFKILDRLSIKPLGIYGCKDEFVRLLLSIGAVDEKMARLLLAPSDVGGSQRTLSSGLYIVMASAAGLTDEHHYVIYWPQDSTWDDSATSSVCRNRVTFMRYLTKMCDQVVALISADHSSSIVWNDEDRDSISIDMDAGDSERLFTFEVTKTNEQEESAVSRPGFQTNSRAVVRNEAPLDCQVDPSLFAPRLIPGETVQGLLTAIYIPPRIKIETFSQQSYSRVRYQRCCMKSNALVLSEDLDEDSVQTLVDVALGALHPEQCNEWLSSSQHIRDQFMQEKTKRKSAIARHIANTEDPLQRALREEVVDHVINLFPYVESRDLVRWFSRSGLLLLLGTVRLPDIRAQYPTFDGIFEKYIKDARFDDVPRKGREFRALKLGLISLWQLQSEHEHLGRESRSALVQALVFRHDFQQAFQLIQKRSNMVVRFISSFWSDSSGAESFKNDMKKAAAQFSDSGFFQHLESINDEDLRLAAQSAKVLAQTELSSSIDAVVKKITHAVQAMQQDFRGREVQLQVENEEREELKGALVEFVREINKKSVKGQNSTIFLDRIEMWRERRHYRVTGRWEMPKMHQVPQIELRVHPMDLTSDDRHNMQLDPKHVPTPTINDRLSSSFRLSTLMEPIFYQLLENEKILLVLANRDKFLVYLERLPVLDMAIQRGKPIKSLNRDKLGRGVLFAFDETKRTLAVCASTKLQLHMFVFDETFRTLQGQGSAIDLAPWYSQADISILKMSFVCGSEEVALVDSIARVRIFSFVTLQFRPASMQLQTLPNAVYTSPDGSCLLILHIHDSGPSFTAYHLETFGSNEGTALDIPNFPLEGAVLTSMVSRGRVFFLGLDINAQAVKSVAIDITKKVTEFMFKEKGHKHTPNTRPTQHNSLLDCHAEVWTRFPVLPAVKRRTITSLSERQQKTLTFIAENDTRPFASYFSDLVQTFEKTARKPTGDELNRIKVSAAQYEPFWDNVLSASDWDVSRYRVGEWLVDLLCLIPIHIAVCRENRFVPLANGVLSAELERSLLGAEVNQIVDKLSFGWYESIFQSYLALKPVKVVSSMGQQSVGKSFSLNHLVDTSFAGSAMRTTEGVWMSVTPTDEALIVALDFEGVDSIERSPQEDTLLVLFNTAISNLVLFRNNFAFSRDISGLFQSFQSSASVLDPAVNPTLFQSTLVIIIKDVVEADTVEITREFSLKFQQIVQQEQDANFISRLHGGKLDIIPWPVIESRNFYKLFATLKKRLDLQKISHPAAGEFLYTIKTLMAKLKANDWGALSHTIAEHRAKSLAALLPIALATGYSEIDPEPEPLKNFDSDLTVECDDTEARFAIFDREQPPSDEIEMYLAALLESQDPGTPRQLMPDSEWVGELTSHLGWLVDLRVNHVKRWLDSNLERFEGGHAAIEDLRRSFDRMAIEMTANVQLCRAQCASCHLFCIRSRLHEGDHSCQTTHKCIHDCEFCEDSEKLCGSAAGHPGKHVCIVNAHLCGDPCKLSGRRGCLQDCTKVVGHAEDDHMCSALVHMCGEPCALRNVELPGGKTLICPGSCSVPSDQEHDSHSCDLRLCPATCELCKRLCDQPHLHGLTPDTHHLCGEAHSCAEPCAAPGICQIDTSPQSIEATFTGRHETFQYTKDAGSALTSYTAVAKRMQCVLTIPPGLLSHGGGHIHSKENQPFHFCEMRCKNCGYFCTLPLGHTQQEHETSHGSMTETHWAVDGPDGASLELGGRKFSSSDEGAPMMCNLVCSSMGRHVHIDYCRADQNGPCDSVGIQHIDDRILPDPDKPKDAVVHSLYWRRTGSSHAAFLNPYTRDERVNFGKCDAMCSGMPETLETAHGQPQPSYCTLPMFHPPKSTDDPMDGVSYISDDGHMFSCKNPAVVQQTFHVIFVIDRSSSMSNIDRRPLDNAPATDRIRERADNRLGAVYSALYSFWSARHTAVTTDQQTIGARRDAYSVILFNATTKNVVVNDFTSSPDQLLDIVLNEQTEWGTNFAAALQAGQEVMAGNWSTERTPIMIFLSDGECHLPETDIQDLCRSAIQHGKPLSFHAVAFGPDGYNYTLRRMAQLALEIQRKAPPDPLFPAAARIPSSFTSALDTVRLAETFMGIAESLRKTRGSLMR</sequence>
<gene>
    <name evidence="2" type="ORF">EDB92DRAFT_1802594</name>
</gene>
<dbReference type="EMBL" id="JAKELL010000065">
    <property type="protein sequence ID" value="KAH8985299.1"/>
    <property type="molecule type" value="Genomic_DNA"/>
</dbReference>
<protein>
    <recommendedName>
        <fullName evidence="1">VWFA domain-containing protein</fullName>
    </recommendedName>
</protein>
<reference evidence="2" key="1">
    <citation type="submission" date="2022-01" db="EMBL/GenBank/DDBJ databases">
        <title>Comparative genomics reveals a dynamic genome evolution in the ectomycorrhizal milk-cap (Lactarius) mushrooms.</title>
        <authorList>
            <consortium name="DOE Joint Genome Institute"/>
            <person name="Lebreton A."/>
            <person name="Tang N."/>
            <person name="Kuo A."/>
            <person name="LaButti K."/>
            <person name="Drula E."/>
            <person name="Barry K."/>
            <person name="Clum A."/>
            <person name="Lipzen A."/>
            <person name="Mousain D."/>
            <person name="Ng V."/>
            <person name="Wang R."/>
            <person name="Wang X."/>
            <person name="Dai Y."/>
            <person name="Henrissat B."/>
            <person name="Grigoriev I.V."/>
            <person name="Guerin-Laguette A."/>
            <person name="Yu F."/>
            <person name="Martin F.M."/>
        </authorList>
    </citation>
    <scope>NUCLEOTIDE SEQUENCE</scope>
    <source>
        <strain evidence="2">QP</strain>
    </source>
</reference>
<evidence type="ECO:0000259" key="1">
    <source>
        <dbReference type="PROSITE" id="PS50234"/>
    </source>
</evidence>
<dbReference type="PANTHER" id="PTHR22796:SF1">
    <property type="entry name" value="VWFA DOMAIN-CONTAINING PROTEIN"/>
    <property type="match status" value="1"/>
</dbReference>
<dbReference type="SUPFAM" id="SSF53300">
    <property type="entry name" value="vWA-like"/>
    <property type="match status" value="1"/>
</dbReference>